<evidence type="ECO:0000313" key="14">
    <source>
        <dbReference type="Proteomes" id="UP001347796"/>
    </source>
</evidence>
<dbReference type="PANTHER" id="PTHR21014">
    <property type="entry name" value="PHOSPHATIDYLINOSITOL-4,5-BISPHOSPHATE 4-PHOSPHATASE"/>
    <property type="match status" value="1"/>
</dbReference>
<keyword evidence="6 11" id="KW-0967">Endosome</keyword>
<dbReference type="InterPro" id="IPR019178">
    <property type="entry name" value="PtdIns-P2-Ptase"/>
</dbReference>
<dbReference type="GO" id="GO:0005886">
    <property type="term" value="C:plasma membrane"/>
    <property type="evidence" value="ECO:0007669"/>
    <property type="project" value="TreeGrafter"/>
</dbReference>
<evidence type="ECO:0000256" key="10">
    <source>
        <dbReference type="ARBA" id="ARBA00023228"/>
    </source>
</evidence>
<keyword evidence="7 11" id="KW-0378">Hydrolase</keyword>
<keyword evidence="10 11" id="KW-0458">Lysosome</keyword>
<feature type="compositionally biased region" description="Pro residues" evidence="12">
    <location>
        <begin position="50"/>
        <end position="62"/>
    </location>
</feature>
<evidence type="ECO:0000256" key="11">
    <source>
        <dbReference type="RuleBase" id="RU365008"/>
    </source>
</evidence>
<dbReference type="Pfam" id="PF09788">
    <property type="entry name" value="Tmemb_55A"/>
    <property type="match status" value="1"/>
</dbReference>
<accession>A0AAN8K514</accession>
<feature type="compositionally biased region" description="Basic and acidic residues" evidence="12">
    <location>
        <begin position="1"/>
        <end position="10"/>
    </location>
</feature>
<proteinExistence type="predicted"/>
<feature type="region of interest" description="Disordered" evidence="12">
    <location>
        <begin position="1"/>
        <end position="63"/>
    </location>
</feature>
<dbReference type="GO" id="GO:0005765">
    <property type="term" value="C:lysosomal membrane"/>
    <property type="evidence" value="ECO:0007669"/>
    <property type="project" value="UniProtKB-SubCell"/>
</dbReference>
<keyword evidence="8 11" id="KW-1133">Transmembrane helix</keyword>
<dbReference type="GO" id="GO:0034597">
    <property type="term" value="F:phosphatidylinositol-4,5-bisphosphate 4-phosphatase activity"/>
    <property type="evidence" value="ECO:0007669"/>
    <property type="project" value="UniProtKB-EC"/>
</dbReference>
<comment type="caution">
    <text evidence="13">The sequence shown here is derived from an EMBL/GenBank/DDBJ whole genome shotgun (WGS) entry which is preliminary data.</text>
</comment>
<dbReference type="Proteomes" id="UP001347796">
    <property type="component" value="Unassembled WGS sequence"/>
</dbReference>
<keyword evidence="9 11" id="KW-0472">Membrane</keyword>
<organism evidence="13 14">
    <name type="scientific">Patella caerulea</name>
    <name type="common">Rayed Mediterranean limpet</name>
    <dbReference type="NCBI Taxonomy" id="87958"/>
    <lineage>
        <taxon>Eukaryota</taxon>
        <taxon>Metazoa</taxon>
        <taxon>Spiralia</taxon>
        <taxon>Lophotrochozoa</taxon>
        <taxon>Mollusca</taxon>
        <taxon>Gastropoda</taxon>
        <taxon>Patellogastropoda</taxon>
        <taxon>Patelloidea</taxon>
        <taxon>Patellidae</taxon>
        <taxon>Patella</taxon>
    </lineage>
</organism>
<gene>
    <name evidence="13" type="ORF">SNE40_007674</name>
</gene>
<evidence type="ECO:0000256" key="8">
    <source>
        <dbReference type="ARBA" id="ARBA00022989"/>
    </source>
</evidence>
<evidence type="ECO:0000256" key="7">
    <source>
        <dbReference type="ARBA" id="ARBA00022801"/>
    </source>
</evidence>
<evidence type="ECO:0000256" key="5">
    <source>
        <dbReference type="ARBA" id="ARBA00022692"/>
    </source>
</evidence>
<dbReference type="GO" id="GO:0030670">
    <property type="term" value="C:phagocytic vesicle membrane"/>
    <property type="evidence" value="ECO:0007669"/>
    <property type="project" value="TreeGrafter"/>
</dbReference>
<keyword evidence="14" id="KW-1185">Reference proteome</keyword>
<evidence type="ECO:0000256" key="9">
    <source>
        <dbReference type="ARBA" id="ARBA00023136"/>
    </source>
</evidence>
<comment type="catalytic activity">
    <reaction evidence="1 11">
        <text>a 1,2-diacyl-sn-glycero-3-phospho-(1D-myo-inositol-4,5-bisphosphate) + H2O = a 1,2-diacyl-sn-glycero-3-phospho-(1D-myo-inositol-5-phosphate) + phosphate</text>
        <dbReference type="Rhea" id="RHEA:25674"/>
        <dbReference type="ChEBI" id="CHEBI:15377"/>
        <dbReference type="ChEBI" id="CHEBI:43474"/>
        <dbReference type="ChEBI" id="CHEBI:57795"/>
        <dbReference type="ChEBI" id="CHEBI:58456"/>
        <dbReference type="EC" id="3.1.3.78"/>
    </reaction>
</comment>
<dbReference type="EC" id="3.1.3.78" evidence="4 11"/>
<evidence type="ECO:0000256" key="6">
    <source>
        <dbReference type="ARBA" id="ARBA00022753"/>
    </source>
</evidence>
<dbReference type="PANTHER" id="PTHR21014:SF6">
    <property type="entry name" value="PHOSPHATIDYLINOSITOL-4,5-BISPHOSPHATE 4-PHOSPHATASE"/>
    <property type="match status" value="1"/>
</dbReference>
<dbReference type="AlphaFoldDB" id="A0AAN8K514"/>
<evidence type="ECO:0000256" key="2">
    <source>
        <dbReference type="ARBA" id="ARBA00004107"/>
    </source>
</evidence>
<evidence type="ECO:0000256" key="4">
    <source>
        <dbReference type="ARBA" id="ARBA00012936"/>
    </source>
</evidence>
<feature type="transmembrane region" description="Helical" evidence="11">
    <location>
        <begin position="200"/>
        <end position="218"/>
    </location>
</feature>
<comment type="subcellular location">
    <subcellularLocation>
        <location evidence="2 11">Late endosome membrane</location>
        <topology evidence="2 11">Multi-pass membrane protein</topology>
    </subcellularLocation>
    <subcellularLocation>
        <location evidence="3 11">Lysosome membrane</location>
        <topology evidence="3 11">Multi-pass membrane protein</topology>
    </subcellularLocation>
</comment>
<name>A0AAN8K514_PATCE</name>
<evidence type="ECO:0000313" key="13">
    <source>
        <dbReference type="EMBL" id="KAK6185438.1"/>
    </source>
</evidence>
<evidence type="ECO:0000256" key="12">
    <source>
        <dbReference type="SAM" id="MobiDB-lite"/>
    </source>
</evidence>
<evidence type="ECO:0000256" key="3">
    <source>
        <dbReference type="ARBA" id="ARBA00004155"/>
    </source>
</evidence>
<dbReference type="GO" id="GO:0031902">
    <property type="term" value="C:late endosome membrane"/>
    <property type="evidence" value="ECO:0007669"/>
    <property type="project" value="UniProtKB-SubCell"/>
</dbReference>
<protein>
    <recommendedName>
        <fullName evidence="4 11">Phosphatidylinositol-4,5-bisphosphate 4-phosphatase</fullName>
        <ecNumber evidence="4 11">3.1.3.78</ecNumber>
    </recommendedName>
</protein>
<comment type="function">
    <text evidence="11">Catalyzes the hydrolysis of phosphatidylinositol-4,5-bisphosphate (PtdIns-4,5-P2) to phosphatidylinositol-4-phosphate (PtdIns-4-P).</text>
</comment>
<dbReference type="EMBL" id="JAZGQO010000006">
    <property type="protein sequence ID" value="KAK6185438.1"/>
    <property type="molecule type" value="Genomic_DNA"/>
</dbReference>
<dbReference type="GO" id="GO:0046856">
    <property type="term" value="P:phosphatidylinositol dephosphorylation"/>
    <property type="evidence" value="ECO:0007669"/>
    <property type="project" value="InterPro"/>
</dbReference>
<keyword evidence="5 11" id="KW-0812">Transmembrane</keyword>
<sequence length="262" mass="28076">MSGGEEERRPLLTNNKPDNASPPPPYTARGGISELPPNESNTGIAASVPPISPDELPPPYTPTPQGGIPMINCKVCQAMINIEGKQHLHVVKCGVCQEATPIKAAPPGKKYVRCQCNCLLICRDRAVKIACPRSNCGRIVNLGGVFPSVTVRSPGSVRATCVHCAQVFIFDVSTRSLARCPHCRNLSAVGTNYARRRAHICLILALVFIGAGIGVTMGTLEVARENGGIYVVWTGAFIIGLSMLIRACYFYTVRTSTIISET</sequence>
<evidence type="ECO:0000256" key="1">
    <source>
        <dbReference type="ARBA" id="ARBA00001261"/>
    </source>
</evidence>
<reference evidence="13 14" key="1">
    <citation type="submission" date="2024-01" db="EMBL/GenBank/DDBJ databases">
        <title>The genome of the rayed Mediterranean limpet Patella caerulea (Linnaeus, 1758).</title>
        <authorList>
            <person name="Anh-Thu Weber A."/>
            <person name="Halstead-Nussloch G."/>
        </authorList>
    </citation>
    <scope>NUCLEOTIDE SEQUENCE [LARGE SCALE GENOMIC DNA]</scope>
    <source>
        <strain evidence="13">AATW-2023a</strain>
        <tissue evidence="13">Whole specimen</tissue>
    </source>
</reference>
<feature type="transmembrane region" description="Helical" evidence="11">
    <location>
        <begin position="230"/>
        <end position="252"/>
    </location>
</feature>